<organism evidence="1 2">
    <name type="scientific">Gossypium laxum</name>
    <dbReference type="NCBI Taxonomy" id="34288"/>
    <lineage>
        <taxon>Eukaryota</taxon>
        <taxon>Viridiplantae</taxon>
        <taxon>Streptophyta</taxon>
        <taxon>Embryophyta</taxon>
        <taxon>Tracheophyta</taxon>
        <taxon>Spermatophyta</taxon>
        <taxon>Magnoliopsida</taxon>
        <taxon>eudicotyledons</taxon>
        <taxon>Gunneridae</taxon>
        <taxon>Pentapetalae</taxon>
        <taxon>rosids</taxon>
        <taxon>malvids</taxon>
        <taxon>Malvales</taxon>
        <taxon>Malvaceae</taxon>
        <taxon>Malvoideae</taxon>
        <taxon>Gossypium</taxon>
    </lineage>
</organism>
<dbReference type="Proteomes" id="UP000593574">
    <property type="component" value="Unassembled WGS sequence"/>
</dbReference>
<gene>
    <name evidence="1" type="ORF">Golax_015046</name>
</gene>
<sequence length="126" mass="14551">MANDINALLKNLKFSKEESVRVISSNIVTNYQGFEAWAVGKIMAIEKPNRELCIVLRSLWFTKCDVNFVALNEEDKELETYEFNISPFWLRIYNIPLEYMDRQIATDVGKAIGELVAIDWKDRNGG</sequence>
<dbReference type="AlphaFoldDB" id="A0A7J8ZWQ8"/>
<evidence type="ECO:0000313" key="2">
    <source>
        <dbReference type="Proteomes" id="UP000593574"/>
    </source>
</evidence>
<comment type="caution">
    <text evidence="1">The sequence shown here is derived from an EMBL/GenBank/DDBJ whole genome shotgun (WGS) entry which is preliminary data.</text>
</comment>
<evidence type="ECO:0000313" key="1">
    <source>
        <dbReference type="EMBL" id="MBA0716195.1"/>
    </source>
</evidence>
<accession>A0A7J8ZWQ8</accession>
<dbReference type="EMBL" id="JABEZV010000007">
    <property type="protein sequence ID" value="MBA0716195.1"/>
    <property type="molecule type" value="Genomic_DNA"/>
</dbReference>
<evidence type="ECO:0008006" key="3">
    <source>
        <dbReference type="Google" id="ProtNLM"/>
    </source>
</evidence>
<name>A0A7J8ZWQ8_9ROSI</name>
<protein>
    <recommendedName>
        <fullName evidence="3">DUF4283 domain-containing protein</fullName>
    </recommendedName>
</protein>
<proteinExistence type="predicted"/>
<reference evidence="1 2" key="1">
    <citation type="journal article" date="2019" name="Genome Biol. Evol.">
        <title>Insights into the evolution of the New World diploid cottons (Gossypium, subgenus Houzingenia) based on genome sequencing.</title>
        <authorList>
            <person name="Grover C.E."/>
            <person name="Arick M.A. 2nd"/>
            <person name="Thrash A."/>
            <person name="Conover J.L."/>
            <person name="Sanders W.S."/>
            <person name="Peterson D.G."/>
            <person name="Frelichowski J.E."/>
            <person name="Scheffler J.A."/>
            <person name="Scheffler B.E."/>
            <person name="Wendel J.F."/>
        </authorList>
    </citation>
    <scope>NUCLEOTIDE SEQUENCE [LARGE SCALE GENOMIC DNA]</scope>
    <source>
        <strain evidence="1">4</strain>
        <tissue evidence="1">Leaf</tissue>
    </source>
</reference>
<keyword evidence="2" id="KW-1185">Reference proteome</keyword>